<dbReference type="PANTHER" id="PTHR12722:SF0">
    <property type="entry name" value="PROTEIN FAM50A"/>
    <property type="match status" value="1"/>
</dbReference>
<reference evidence="2" key="1">
    <citation type="submission" date="2015-04" db="EMBL/GenBank/DDBJ databases">
        <title>The genome sequence of the plant pathogenic Rhizarian Plasmodiophora brassicae reveals insights in its biotrophic life cycle and the origin of chitin synthesis.</title>
        <authorList>
            <person name="Schwelm A."/>
            <person name="Fogelqvist J."/>
            <person name="Knaust A."/>
            <person name="Julke S."/>
            <person name="Lilja T."/>
            <person name="Dhandapani V."/>
            <person name="Bonilla-Rosso G."/>
            <person name="Karlsson M."/>
            <person name="Shevchenko A."/>
            <person name="Choi S.R."/>
            <person name="Kim H.G."/>
            <person name="Park J.Y."/>
            <person name="Lim Y.P."/>
            <person name="Ludwig-Muller J."/>
            <person name="Dixelius C."/>
        </authorList>
    </citation>
    <scope>NUCLEOTIDE SEQUENCE</scope>
    <source>
        <tissue evidence="2">Potato root galls</tissue>
    </source>
</reference>
<accession>A0A0H5QHZ2</accession>
<dbReference type="Pfam" id="PF04921">
    <property type="entry name" value="XAP5"/>
    <property type="match status" value="1"/>
</dbReference>
<dbReference type="AlphaFoldDB" id="A0A0H5QHZ2"/>
<dbReference type="GO" id="GO:0005634">
    <property type="term" value="C:nucleus"/>
    <property type="evidence" value="ECO:0007669"/>
    <property type="project" value="InterPro"/>
</dbReference>
<proteinExistence type="predicted"/>
<dbReference type="InterPro" id="IPR048337">
    <property type="entry name" value="FAM50A/XAP5_C"/>
</dbReference>
<dbReference type="GO" id="GO:0006325">
    <property type="term" value="P:chromatin organization"/>
    <property type="evidence" value="ECO:0007669"/>
    <property type="project" value="TreeGrafter"/>
</dbReference>
<dbReference type="InterPro" id="IPR007005">
    <property type="entry name" value="XAP5"/>
</dbReference>
<evidence type="ECO:0000313" key="2">
    <source>
        <dbReference type="EMBL" id="CRZ01593.1"/>
    </source>
</evidence>
<sequence>MSSMNRRVQLLQARKEEAERFAVQTAALKKEEELKKLESTFKTDQSHTLESQFKSDTVGLLSASEFRQKKAQIDLLRSEAEKRKLKEIRKQSKKKQRINVLSFEEDAVCEADVSPVDARIVKNPSVDTSYLRDTDRDAEERMLREKFEVEWRERQEKMKQESLEIVFSYWDGSGNRNSCSVLKGFRIDQFLEVARKLLCKEFPQLRGVSAENLVYVKEDLIIPHHYTFYDLLINKARGKSGPLFSFDVHEDIRLLADATVEKDESHAGKVMTRSWYERNKHVFPCSRWEVYDPSKTYEKYTLLS</sequence>
<dbReference type="PANTHER" id="PTHR12722">
    <property type="entry name" value="XAP-5 PROTEIN-RELATED"/>
    <property type="match status" value="1"/>
</dbReference>
<protein>
    <recommendedName>
        <fullName evidence="1">FAM50A/XAP5 C-terminal domain-containing protein</fullName>
    </recommendedName>
</protein>
<evidence type="ECO:0000259" key="1">
    <source>
        <dbReference type="Pfam" id="PF04921"/>
    </source>
</evidence>
<dbReference type="EMBL" id="HACM01001151">
    <property type="protein sequence ID" value="CRZ01593.1"/>
    <property type="molecule type" value="Transcribed_RNA"/>
</dbReference>
<name>A0A0H5QHZ2_9EUKA</name>
<feature type="domain" description="FAM50A/XAP5 C-terminal" evidence="1">
    <location>
        <begin position="162"/>
        <end position="301"/>
    </location>
</feature>
<organism evidence="2">
    <name type="scientific">Spongospora subterranea</name>
    <dbReference type="NCBI Taxonomy" id="70186"/>
    <lineage>
        <taxon>Eukaryota</taxon>
        <taxon>Sar</taxon>
        <taxon>Rhizaria</taxon>
        <taxon>Endomyxa</taxon>
        <taxon>Phytomyxea</taxon>
        <taxon>Plasmodiophorida</taxon>
        <taxon>Plasmodiophoridae</taxon>
        <taxon>Spongospora</taxon>
    </lineage>
</organism>